<proteinExistence type="predicted"/>
<accession>A0AA41PW80</accession>
<name>A0AA41PW80_9ACTN</name>
<dbReference type="AlphaFoldDB" id="A0AA41PW80"/>
<evidence type="ECO:0000313" key="2">
    <source>
        <dbReference type="EMBL" id="MCF2527020.1"/>
    </source>
</evidence>
<feature type="non-terminal residue" evidence="2">
    <location>
        <position position="255"/>
    </location>
</feature>
<reference evidence="2" key="1">
    <citation type="submission" date="2022-01" db="EMBL/GenBank/DDBJ databases">
        <title>Genome-Based Taxonomic Classification of the Phylum Actinobacteria.</title>
        <authorList>
            <person name="Gao Y."/>
        </authorList>
    </citation>
    <scope>NUCLEOTIDE SEQUENCE</scope>
    <source>
        <strain evidence="2">KLBMP 8922</strain>
    </source>
</reference>
<evidence type="ECO:0000313" key="3">
    <source>
        <dbReference type="Proteomes" id="UP001165378"/>
    </source>
</evidence>
<organism evidence="2 3">
    <name type="scientific">Yinghuangia soli</name>
    <dbReference type="NCBI Taxonomy" id="2908204"/>
    <lineage>
        <taxon>Bacteria</taxon>
        <taxon>Bacillati</taxon>
        <taxon>Actinomycetota</taxon>
        <taxon>Actinomycetes</taxon>
        <taxon>Kitasatosporales</taxon>
        <taxon>Streptomycetaceae</taxon>
        <taxon>Yinghuangia</taxon>
    </lineage>
</organism>
<protein>
    <submittedName>
        <fullName evidence="2">Uncharacterized protein</fullName>
    </submittedName>
</protein>
<comment type="caution">
    <text evidence="2">The sequence shown here is derived from an EMBL/GenBank/DDBJ whole genome shotgun (WGS) entry which is preliminary data.</text>
</comment>
<sequence>MWGTCLAVDGLFTDLARGTYELFGWIPEGAEPRGWVGNRVWLVPEDKALDAWLLGDAESPGAVTKAGSLALVGEDDYLGPPEGYWGTVRVHDEEQWLGSCREFTKILPAENPLPPLLLRGLAPSSGLREVLAKGTRKSLDLEDVVLDIRDDQGDQLADFELRAKVEAWRPSPCGTDLIDLQLARHYPLLPQHAQPLWEQWFAGPPATPAAWAGLDTRKREVWLDLVRRRTCARTRRGGGGARAPALDGAGGSAAR</sequence>
<feature type="region of interest" description="Disordered" evidence="1">
    <location>
        <begin position="234"/>
        <end position="255"/>
    </location>
</feature>
<keyword evidence="3" id="KW-1185">Reference proteome</keyword>
<dbReference type="RefSeq" id="WP_235051173.1">
    <property type="nucleotide sequence ID" value="NZ_JAKFHA010000003.1"/>
</dbReference>
<dbReference type="EMBL" id="JAKFHA010000003">
    <property type="protein sequence ID" value="MCF2527020.1"/>
    <property type="molecule type" value="Genomic_DNA"/>
</dbReference>
<gene>
    <name evidence="2" type="ORF">LZ495_07290</name>
</gene>
<evidence type="ECO:0000256" key="1">
    <source>
        <dbReference type="SAM" id="MobiDB-lite"/>
    </source>
</evidence>
<dbReference type="Proteomes" id="UP001165378">
    <property type="component" value="Unassembled WGS sequence"/>
</dbReference>